<gene>
    <name evidence="1" type="ORF">OVA965_LOCUS14740</name>
    <name evidence="2" type="ORF">TMI583_LOCUS14742</name>
</gene>
<dbReference type="Gene3D" id="3.40.50.300">
    <property type="entry name" value="P-loop containing nucleotide triphosphate hydrolases"/>
    <property type="match status" value="1"/>
</dbReference>
<organism evidence="1 3">
    <name type="scientific">Didymodactylos carnosus</name>
    <dbReference type="NCBI Taxonomy" id="1234261"/>
    <lineage>
        <taxon>Eukaryota</taxon>
        <taxon>Metazoa</taxon>
        <taxon>Spiralia</taxon>
        <taxon>Gnathifera</taxon>
        <taxon>Rotifera</taxon>
        <taxon>Eurotatoria</taxon>
        <taxon>Bdelloidea</taxon>
        <taxon>Philodinida</taxon>
        <taxon>Philodinidae</taxon>
        <taxon>Didymodactylos</taxon>
    </lineage>
</organism>
<protein>
    <submittedName>
        <fullName evidence="1">Uncharacterized protein</fullName>
    </submittedName>
</protein>
<dbReference type="EMBL" id="CAJOBA010006479">
    <property type="protein sequence ID" value="CAF3773921.1"/>
    <property type="molecule type" value="Genomic_DNA"/>
</dbReference>
<dbReference type="EMBL" id="CAJNOK010006472">
    <property type="protein sequence ID" value="CAF1004703.1"/>
    <property type="molecule type" value="Genomic_DNA"/>
</dbReference>
<proteinExistence type="predicted"/>
<reference evidence="1" key="1">
    <citation type="submission" date="2021-02" db="EMBL/GenBank/DDBJ databases">
        <authorList>
            <person name="Nowell W R."/>
        </authorList>
    </citation>
    <scope>NUCLEOTIDE SEQUENCE</scope>
</reference>
<dbReference type="InterPro" id="IPR027417">
    <property type="entry name" value="P-loop_NTPase"/>
</dbReference>
<dbReference type="AlphaFoldDB" id="A0A8S2DUN6"/>
<name>A0A8S2DUN6_9BILA</name>
<accession>A0A8S2DUN6</accession>
<dbReference type="Proteomes" id="UP000682733">
    <property type="component" value="Unassembled WGS sequence"/>
</dbReference>
<dbReference type="Proteomes" id="UP000677228">
    <property type="component" value="Unassembled WGS sequence"/>
</dbReference>
<evidence type="ECO:0000313" key="1">
    <source>
        <dbReference type="EMBL" id="CAF1004703.1"/>
    </source>
</evidence>
<sequence length="215" mass="23987">MYPIITAIFCDTLIDNKQDQLLMCVPGPGDTGKSQLIHAITEYLSITKRSHKLRKLAPTSNAAAQIGQRSKKNGDINELRTELNVLATASEAFEKNVKPLVCIAQDELKINIDSPDFHKHLLELSDNTSKCLPEYLPLFPGMHVLLTIEENIFSEQESIQLLINNVTVGGKPLKDLLDLVAHDKAVKFLVEFMGKNDKKPFNVNLLTIARAYHAL</sequence>
<comment type="caution">
    <text evidence="1">The sequence shown here is derived from an EMBL/GenBank/DDBJ whole genome shotgun (WGS) entry which is preliminary data.</text>
</comment>
<evidence type="ECO:0000313" key="2">
    <source>
        <dbReference type="EMBL" id="CAF3773921.1"/>
    </source>
</evidence>
<evidence type="ECO:0000313" key="3">
    <source>
        <dbReference type="Proteomes" id="UP000677228"/>
    </source>
</evidence>